<dbReference type="Gene3D" id="3.90.20.20">
    <property type="match status" value="1"/>
</dbReference>
<evidence type="ECO:0000313" key="6">
    <source>
        <dbReference type="Proteomes" id="UP000034213"/>
    </source>
</evidence>
<gene>
    <name evidence="3" type="primary">grpE</name>
    <name evidence="5" type="ORF">UV54_C0003G0010</name>
</gene>
<evidence type="ECO:0000256" key="1">
    <source>
        <dbReference type="ARBA" id="ARBA00009054"/>
    </source>
</evidence>
<organism evidence="5 6">
    <name type="scientific">Candidatus Beckwithbacteria bacterium GW2011_GWA2_43_10</name>
    <dbReference type="NCBI Taxonomy" id="1618369"/>
    <lineage>
        <taxon>Bacteria</taxon>
        <taxon>Candidatus Beckwithiibacteriota</taxon>
    </lineage>
</organism>
<dbReference type="Proteomes" id="UP000034213">
    <property type="component" value="Unassembled WGS sequence"/>
</dbReference>
<dbReference type="SUPFAM" id="SSF58014">
    <property type="entry name" value="Coiled-coil domain of nucleotide exchange factor GrpE"/>
    <property type="match status" value="1"/>
</dbReference>
<comment type="caution">
    <text evidence="5">The sequence shown here is derived from an EMBL/GenBank/DDBJ whole genome shotgun (WGS) entry which is preliminary data.</text>
</comment>
<evidence type="ECO:0000256" key="3">
    <source>
        <dbReference type="HAMAP-Rule" id="MF_01151"/>
    </source>
</evidence>
<dbReference type="GO" id="GO:0006457">
    <property type="term" value="P:protein folding"/>
    <property type="evidence" value="ECO:0007669"/>
    <property type="project" value="InterPro"/>
</dbReference>
<dbReference type="GO" id="GO:0000774">
    <property type="term" value="F:adenyl-nucleotide exchange factor activity"/>
    <property type="evidence" value="ECO:0007669"/>
    <property type="project" value="InterPro"/>
</dbReference>
<dbReference type="GO" id="GO:0042803">
    <property type="term" value="F:protein homodimerization activity"/>
    <property type="evidence" value="ECO:0007669"/>
    <property type="project" value="InterPro"/>
</dbReference>
<dbReference type="GO" id="GO:0051082">
    <property type="term" value="F:unfolded protein binding"/>
    <property type="evidence" value="ECO:0007669"/>
    <property type="project" value="TreeGrafter"/>
</dbReference>
<dbReference type="InterPro" id="IPR013805">
    <property type="entry name" value="GrpE_CC"/>
</dbReference>
<dbReference type="PANTHER" id="PTHR21237:SF23">
    <property type="entry name" value="GRPE PROTEIN HOMOLOG, MITOCHONDRIAL"/>
    <property type="match status" value="1"/>
</dbReference>
<comment type="similarity">
    <text evidence="1 3 4">Belongs to the GrpE family.</text>
</comment>
<proteinExistence type="inferred from homology"/>
<keyword evidence="3" id="KW-0346">Stress response</keyword>
<sequence>MKKMKKPTPTQTLENQLKRTLADYQNLQKRVVSDQQDFVKFANAALLTKFLPLLDDLNRANSHLKNKGLQLTVDQFKAILNSEGVKELQLLNTSFDPKNADCVELVPGKKDYIIEIVQTGYALANRVLRPARVKVGKGDLCPIK</sequence>
<comment type="function">
    <text evidence="3">Participates actively in the response to hyperosmotic and heat shock by preventing the aggregation of stress-denatured proteins, in association with DnaK and GrpE. It is the nucleotide exchange factor for DnaK and may function as a thermosensor. Unfolded proteins bind initially to DnaJ; upon interaction with the DnaJ-bound protein, DnaK hydrolyzes its bound ATP, resulting in the formation of a stable complex. GrpE releases ADP from DnaK; ATP binding to DnaK triggers the release of the substrate protein, thus completing the reaction cycle. Several rounds of ATP-dependent interactions between DnaJ, DnaK and GrpE are required for fully efficient folding.</text>
</comment>
<dbReference type="Pfam" id="PF01025">
    <property type="entry name" value="GrpE"/>
    <property type="match status" value="1"/>
</dbReference>
<comment type="subcellular location">
    <subcellularLocation>
        <location evidence="3">Cytoplasm</location>
    </subcellularLocation>
</comment>
<reference evidence="5 6" key="1">
    <citation type="journal article" date="2015" name="Nature">
        <title>rRNA introns, odd ribosomes, and small enigmatic genomes across a large radiation of phyla.</title>
        <authorList>
            <person name="Brown C.T."/>
            <person name="Hug L.A."/>
            <person name="Thomas B.C."/>
            <person name="Sharon I."/>
            <person name="Castelle C.J."/>
            <person name="Singh A."/>
            <person name="Wilkins M.J."/>
            <person name="Williams K.H."/>
            <person name="Banfield J.F."/>
        </authorList>
    </citation>
    <scope>NUCLEOTIDE SEQUENCE [LARGE SCALE GENOMIC DNA]</scope>
</reference>
<dbReference type="PANTHER" id="PTHR21237">
    <property type="entry name" value="GRPE PROTEIN"/>
    <property type="match status" value="1"/>
</dbReference>
<dbReference type="CDD" id="cd00446">
    <property type="entry name" value="GrpE"/>
    <property type="match status" value="1"/>
</dbReference>
<dbReference type="InterPro" id="IPR009012">
    <property type="entry name" value="GrpE_head"/>
</dbReference>
<dbReference type="GO" id="GO:0051087">
    <property type="term" value="F:protein-folding chaperone binding"/>
    <property type="evidence" value="ECO:0007669"/>
    <property type="project" value="InterPro"/>
</dbReference>
<dbReference type="PRINTS" id="PR00773">
    <property type="entry name" value="GRPEPROTEIN"/>
</dbReference>
<dbReference type="HAMAP" id="MF_01151">
    <property type="entry name" value="GrpE"/>
    <property type="match status" value="1"/>
</dbReference>
<dbReference type="GO" id="GO:0005737">
    <property type="term" value="C:cytoplasm"/>
    <property type="evidence" value="ECO:0007669"/>
    <property type="project" value="UniProtKB-SubCell"/>
</dbReference>
<dbReference type="InterPro" id="IPR000740">
    <property type="entry name" value="GrpE"/>
</dbReference>
<evidence type="ECO:0000256" key="2">
    <source>
        <dbReference type="ARBA" id="ARBA00023186"/>
    </source>
</evidence>
<dbReference type="Gene3D" id="2.30.22.10">
    <property type="entry name" value="Head domain of nucleotide exchange factor GrpE"/>
    <property type="match status" value="1"/>
</dbReference>
<comment type="subunit">
    <text evidence="3">Homodimer.</text>
</comment>
<keyword evidence="3" id="KW-0963">Cytoplasm</keyword>
<dbReference type="EMBL" id="LCEW01000003">
    <property type="protein sequence ID" value="KKS80555.1"/>
    <property type="molecule type" value="Genomic_DNA"/>
</dbReference>
<dbReference type="STRING" id="1618369.UV54_C0003G0010"/>
<evidence type="ECO:0000256" key="4">
    <source>
        <dbReference type="RuleBase" id="RU004478"/>
    </source>
</evidence>
<evidence type="ECO:0000313" key="5">
    <source>
        <dbReference type="EMBL" id="KKS80555.1"/>
    </source>
</evidence>
<accession>A0A0G1C4H3</accession>
<keyword evidence="2 3" id="KW-0143">Chaperone</keyword>
<name>A0A0G1C4H3_9BACT</name>
<dbReference type="AlphaFoldDB" id="A0A0G1C4H3"/>
<dbReference type="SUPFAM" id="SSF51064">
    <property type="entry name" value="Head domain of nucleotide exchange factor GrpE"/>
    <property type="match status" value="1"/>
</dbReference>
<protein>
    <recommendedName>
        <fullName evidence="3">Protein GrpE</fullName>
    </recommendedName>
    <alternativeName>
        <fullName evidence="3">HSP-70 cofactor</fullName>
    </alternativeName>
</protein>